<keyword evidence="6" id="KW-0472">Membrane</keyword>
<dbReference type="AlphaFoldDB" id="A0A3B0MEY1"/>
<sequence>MVVVAYLTWGPFRRGVNSLFGNIGKLISGFFRGIFKAIGWLFAGLFKTIGLIFRGFGLSFSWLWGASAPKSQFMGWFERWRLLRSANQGPLVDGRSSRLSESAGYESILVQGGMGRGKSSTFVLPNLLSPPSNQPSFVVSDTSGELYQASSGYLASQGYVVRVLNLMDPVHSETYNPLANAKASQDLADLAKTLVRSASGRSAGQSASDPFWDQSAEKLIRILAQCLMNQPDPSFRNLTNLRHLVLGFDAHVAPQGQLGAIDRFVMSATQNDQSTFAAYRAFVQGNLKTIQSVLMSADVALDAVATSEMAALTGTNTLDFAELRQRPTAMFVIVNQTQMELYSFILSLFYADLFKSLLKDPSNPGRPVWLFLDEFGHLQIPGFEVFATTSRKYKVSYALFLQSLAQLEGRYGLQNARTIIEGLGTEIYLPGTSLETARNLEARLGRTPNAPLMAANDIIRMDENEALMLYSNRLPVLLKTKRYYQRSDLRRRARLVPAPFPQSGGRSPKIIQL</sequence>
<dbReference type="PANTHER" id="PTHR37937">
    <property type="entry name" value="CONJUGATIVE TRANSFER: DNA TRANSPORT"/>
    <property type="match status" value="1"/>
</dbReference>
<keyword evidence="3" id="KW-1003">Cell membrane</keyword>
<evidence type="ECO:0000313" key="7">
    <source>
        <dbReference type="EMBL" id="SUZ33990.1"/>
    </source>
</evidence>
<evidence type="ECO:0000256" key="5">
    <source>
        <dbReference type="ARBA" id="ARBA00022989"/>
    </source>
</evidence>
<comment type="similarity">
    <text evidence="2">Belongs to the VirD4/TraG family.</text>
</comment>
<accession>A0A3B0MEY1</accession>
<protein>
    <recommendedName>
        <fullName evidence="9">Conjugal transfer protein TraG</fullName>
    </recommendedName>
</protein>
<organism evidence="7 8">
    <name type="scientific">Roseinatronobacter ekhonensis</name>
    <dbReference type="NCBI Taxonomy" id="254356"/>
    <lineage>
        <taxon>Bacteria</taxon>
        <taxon>Pseudomonadati</taxon>
        <taxon>Pseudomonadota</taxon>
        <taxon>Alphaproteobacteria</taxon>
        <taxon>Rhodobacterales</taxon>
        <taxon>Paracoccaceae</taxon>
        <taxon>Roseinatronobacter</taxon>
    </lineage>
</organism>
<keyword evidence="8" id="KW-1185">Reference proteome</keyword>
<dbReference type="Pfam" id="PF02534">
    <property type="entry name" value="T4SS-DNA_transf"/>
    <property type="match status" value="1"/>
</dbReference>
<dbReference type="PANTHER" id="PTHR37937:SF1">
    <property type="entry name" value="CONJUGATIVE TRANSFER: DNA TRANSPORT"/>
    <property type="match status" value="1"/>
</dbReference>
<keyword evidence="5" id="KW-1133">Transmembrane helix</keyword>
<dbReference type="CDD" id="cd01127">
    <property type="entry name" value="TrwB_TraG_TraD_VirD4"/>
    <property type="match status" value="1"/>
</dbReference>
<comment type="subcellular location">
    <subcellularLocation>
        <location evidence="1">Cell membrane</location>
        <topology evidence="1">Multi-pass membrane protein</topology>
    </subcellularLocation>
</comment>
<keyword evidence="4" id="KW-0812">Transmembrane</keyword>
<dbReference type="InterPro" id="IPR027417">
    <property type="entry name" value="P-loop_NTPase"/>
</dbReference>
<evidence type="ECO:0000256" key="3">
    <source>
        <dbReference type="ARBA" id="ARBA00022475"/>
    </source>
</evidence>
<proteinExistence type="inferred from homology"/>
<name>A0A3B0MEY1_9RHOB</name>
<reference evidence="8" key="1">
    <citation type="submission" date="2018-08" db="EMBL/GenBank/DDBJ databases">
        <authorList>
            <person name="Rodrigo-Torres L."/>
            <person name="Arahal R. D."/>
            <person name="Lucena T."/>
        </authorList>
    </citation>
    <scope>NUCLEOTIDE SEQUENCE [LARGE SCALE GENOMIC DNA]</scope>
    <source>
        <strain evidence="8">CECT 7235</strain>
    </source>
</reference>
<dbReference type="Proteomes" id="UP000272908">
    <property type="component" value="Unassembled WGS sequence"/>
</dbReference>
<dbReference type="Gene3D" id="3.40.50.300">
    <property type="entry name" value="P-loop containing nucleotide triphosphate hydrolases"/>
    <property type="match status" value="1"/>
</dbReference>
<evidence type="ECO:0000256" key="4">
    <source>
        <dbReference type="ARBA" id="ARBA00022692"/>
    </source>
</evidence>
<dbReference type="GO" id="GO:0005886">
    <property type="term" value="C:plasma membrane"/>
    <property type="evidence" value="ECO:0007669"/>
    <property type="project" value="UniProtKB-SubCell"/>
</dbReference>
<evidence type="ECO:0008006" key="9">
    <source>
        <dbReference type="Google" id="ProtNLM"/>
    </source>
</evidence>
<dbReference type="InterPro" id="IPR003688">
    <property type="entry name" value="TraG/VirD4"/>
</dbReference>
<evidence type="ECO:0000313" key="8">
    <source>
        <dbReference type="Proteomes" id="UP000272908"/>
    </source>
</evidence>
<dbReference type="InterPro" id="IPR051539">
    <property type="entry name" value="T4SS-coupling_protein"/>
</dbReference>
<evidence type="ECO:0000256" key="2">
    <source>
        <dbReference type="ARBA" id="ARBA00008806"/>
    </source>
</evidence>
<dbReference type="EMBL" id="UIHC01000101">
    <property type="protein sequence ID" value="SUZ33990.1"/>
    <property type="molecule type" value="Genomic_DNA"/>
</dbReference>
<dbReference type="SUPFAM" id="SSF52540">
    <property type="entry name" value="P-loop containing nucleoside triphosphate hydrolases"/>
    <property type="match status" value="1"/>
</dbReference>
<evidence type="ECO:0000256" key="6">
    <source>
        <dbReference type="ARBA" id="ARBA00023136"/>
    </source>
</evidence>
<evidence type="ECO:0000256" key="1">
    <source>
        <dbReference type="ARBA" id="ARBA00004651"/>
    </source>
</evidence>
<gene>
    <name evidence="7" type="ORF">ROE7235_03771</name>
</gene>